<dbReference type="HOGENOM" id="CLU_2169645_0_0_11"/>
<gene>
    <name evidence="2" type="ordered locus">SGR_3262</name>
</gene>
<reference evidence="3" key="1">
    <citation type="journal article" date="2008" name="J. Bacteriol.">
        <title>Genome sequence of the streptomycin-producing microorganism Streptomyces griseus IFO 13350.</title>
        <authorList>
            <person name="Ohnishi Y."/>
            <person name="Ishikawa J."/>
            <person name="Hara H."/>
            <person name="Suzuki H."/>
            <person name="Ikenoya M."/>
            <person name="Ikeda H."/>
            <person name="Yamashita A."/>
            <person name="Hattori M."/>
            <person name="Horinouchi S."/>
        </authorList>
    </citation>
    <scope>NUCLEOTIDE SEQUENCE [LARGE SCALE GENOMIC DNA]</scope>
    <source>
        <strain evidence="3">JCM 4626 / NBRC 13350</strain>
    </source>
</reference>
<dbReference type="Gene3D" id="2.60.40.20">
    <property type="entry name" value="Alpha-amylase inhibitor"/>
    <property type="match status" value="1"/>
</dbReference>
<evidence type="ECO:0008006" key="4">
    <source>
        <dbReference type="Google" id="ProtNLM"/>
    </source>
</evidence>
<accession>B1VL63</accession>
<feature type="chain" id="PRO_5002771303" description="Secreted protein" evidence="1">
    <location>
        <begin position="28"/>
        <end position="110"/>
    </location>
</feature>
<sequence length="110" mass="11391">MKKLAHAMACGVAALGLLAAAQGVAQAQDPAQDRGATAVPSCVKGEWTLLGGVIVTITNNCATTQQVNVAYTFGGEPFVPDKCHTVAPGKSVSTSEAMWSANRYERLIPC</sequence>
<feature type="signal peptide" evidence="1">
    <location>
        <begin position="1"/>
        <end position="27"/>
    </location>
</feature>
<proteinExistence type="predicted"/>
<evidence type="ECO:0000313" key="3">
    <source>
        <dbReference type="Proteomes" id="UP000001685"/>
    </source>
</evidence>
<dbReference type="Proteomes" id="UP000001685">
    <property type="component" value="Chromosome"/>
</dbReference>
<dbReference type="RefSeq" id="WP_003967383.1">
    <property type="nucleotide sequence ID" value="NC_010572.1"/>
</dbReference>
<keyword evidence="1" id="KW-0732">Signal</keyword>
<dbReference type="EMBL" id="AP009493">
    <property type="protein sequence ID" value="BAG20091.1"/>
    <property type="molecule type" value="Genomic_DNA"/>
</dbReference>
<dbReference type="PATRIC" id="fig|455632.4.peg.3336"/>
<name>B1VL63_STRGG</name>
<dbReference type="KEGG" id="sgr:SGR_3262"/>
<protein>
    <recommendedName>
        <fullName evidence="4">Secreted protein</fullName>
    </recommendedName>
</protein>
<dbReference type="AlphaFoldDB" id="B1VL63"/>
<dbReference type="InterPro" id="IPR036379">
    <property type="entry name" value="A-amylase_inhib_sf"/>
</dbReference>
<evidence type="ECO:0000256" key="1">
    <source>
        <dbReference type="SAM" id="SignalP"/>
    </source>
</evidence>
<dbReference type="GO" id="GO:0015066">
    <property type="term" value="F:alpha-amylase inhibitor activity"/>
    <property type="evidence" value="ECO:0007669"/>
    <property type="project" value="InterPro"/>
</dbReference>
<evidence type="ECO:0000313" key="2">
    <source>
        <dbReference type="EMBL" id="BAG20091.1"/>
    </source>
</evidence>
<organism evidence="2 3">
    <name type="scientific">Streptomyces griseus subsp. griseus (strain JCM 4626 / CBS 651.72 / NBRC 13350 / KCC S-0626 / ISP 5235)</name>
    <dbReference type="NCBI Taxonomy" id="455632"/>
    <lineage>
        <taxon>Bacteria</taxon>
        <taxon>Bacillati</taxon>
        <taxon>Actinomycetota</taxon>
        <taxon>Actinomycetes</taxon>
        <taxon>Kitasatosporales</taxon>
        <taxon>Streptomycetaceae</taxon>
        <taxon>Streptomyces</taxon>
    </lineage>
</organism>